<dbReference type="EMBL" id="UINC01035719">
    <property type="protein sequence ID" value="SVB28571.1"/>
    <property type="molecule type" value="Genomic_DNA"/>
</dbReference>
<evidence type="ECO:0000313" key="1">
    <source>
        <dbReference type="EMBL" id="SVB28571.1"/>
    </source>
</evidence>
<organism evidence="1">
    <name type="scientific">marine metagenome</name>
    <dbReference type="NCBI Taxonomy" id="408172"/>
    <lineage>
        <taxon>unclassified sequences</taxon>
        <taxon>metagenomes</taxon>
        <taxon>ecological metagenomes</taxon>
    </lineage>
</organism>
<dbReference type="AlphaFoldDB" id="A0A382CSM6"/>
<sequence>MKSLLPIGLFLLFCSYSLMAQPLFEVQPTNNAPKGFDRLFTKQVEIFGISIFATAKTPDSKILHAAGLLAQYLDNDNDGQPDNQLVIEAIHRSKGAVVMSATKQEADKIDLHRYIPEKVWDGMTILGLHAEDTHPKGGSRGVFDTAYEEILHLITSAGYANAYPDIFGEKRGTAIALAMDQARGGYFRRVPRKYPDRAWFTYDERSCDYGCQITEYIYWGITSILGAQNFPGRLDNISQEWKLNTAAKVKAGDPTLYQLLTDPKYAFPAKLPDGKYNPQP</sequence>
<proteinExistence type="predicted"/>
<name>A0A382CSM6_9ZZZZ</name>
<reference evidence="1" key="1">
    <citation type="submission" date="2018-05" db="EMBL/GenBank/DDBJ databases">
        <authorList>
            <person name="Lanie J.A."/>
            <person name="Ng W.-L."/>
            <person name="Kazmierczak K.M."/>
            <person name="Andrzejewski T.M."/>
            <person name="Davidsen T.M."/>
            <person name="Wayne K.J."/>
            <person name="Tettelin H."/>
            <person name="Glass J.I."/>
            <person name="Rusch D."/>
            <person name="Podicherti R."/>
            <person name="Tsui H.-C.T."/>
            <person name="Winkler M.E."/>
        </authorList>
    </citation>
    <scope>NUCLEOTIDE SEQUENCE</scope>
</reference>
<accession>A0A382CSM6</accession>
<protein>
    <submittedName>
        <fullName evidence="1">Uncharacterized protein</fullName>
    </submittedName>
</protein>
<gene>
    <name evidence="1" type="ORF">METZ01_LOCUS181425</name>
</gene>